<dbReference type="InterPro" id="IPR000835">
    <property type="entry name" value="HTH_MarR-typ"/>
</dbReference>
<dbReference type="Pfam" id="PF01047">
    <property type="entry name" value="MarR"/>
    <property type="match status" value="1"/>
</dbReference>
<dbReference type="GO" id="GO:0003677">
    <property type="term" value="F:DNA binding"/>
    <property type="evidence" value="ECO:0007669"/>
    <property type="project" value="UniProtKB-KW"/>
</dbReference>
<dbReference type="EMBL" id="BMZQ01000001">
    <property type="protein sequence ID" value="GHD07571.1"/>
    <property type="molecule type" value="Genomic_DNA"/>
</dbReference>
<evidence type="ECO:0000313" key="5">
    <source>
        <dbReference type="EMBL" id="GHD07571.1"/>
    </source>
</evidence>
<keyword evidence="6" id="KW-1185">Reference proteome</keyword>
<evidence type="ECO:0000259" key="4">
    <source>
        <dbReference type="PROSITE" id="PS50995"/>
    </source>
</evidence>
<protein>
    <submittedName>
        <fullName evidence="5">MarR family transcriptional regulator</fullName>
    </submittedName>
</protein>
<accession>A0A8J3GKJ2</accession>
<keyword evidence="3" id="KW-0804">Transcription</keyword>
<dbReference type="PROSITE" id="PS50995">
    <property type="entry name" value="HTH_MARR_2"/>
    <property type="match status" value="1"/>
</dbReference>
<dbReference type="GO" id="GO:0003700">
    <property type="term" value="F:DNA-binding transcription factor activity"/>
    <property type="evidence" value="ECO:0007669"/>
    <property type="project" value="InterPro"/>
</dbReference>
<name>A0A8J3GKJ2_9HYPH</name>
<proteinExistence type="predicted"/>
<evidence type="ECO:0000256" key="1">
    <source>
        <dbReference type="ARBA" id="ARBA00023015"/>
    </source>
</evidence>
<sequence>MSEASVRSSFMPQLGVVTRKMRTLYDARLKAQDLTLSRSRLLFYLSGREGTTQKELAKLMEVEQPSMVTLIDAMEKNGFIRRVALSSDRRSKGIFLTDRAREQTAKLMRLTDDFNELVLAGIGDDELSVVCRVLQRMSDNISQAD</sequence>
<dbReference type="InterPro" id="IPR036390">
    <property type="entry name" value="WH_DNA-bd_sf"/>
</dbReference>
<dbReference type="Gene3D" id="1.10.10.10">
    <property type="entry name" value="Winged helix-like DNA-binding domain superfamily/Winged helix DNA-binding domain"/>
    <property type="match status" value="1"/>
</dbReference>
<evidence type="ECO:0000256" key="2">
    <source>
        <dbReference type="ARBA" id="ARBA00023125"/>
    </source>
</evidence>
<reference evidence="5" key="1">
    <citation type="journal article" date="2014" name="Int. J. Syst. Evol. Microbiol.">
        <title>Complete genome sequence of Corynebacterium casei LMG S-19264T (=DSM 44701T), isolated from a smear-ripened cheese.</title>
        <authorList>
            <consortium name="US DOE Joint Genome Institute (JGI-PGF)"/>
            <person name="Walter F."/>
            <person name="Albersmeier A."/>
            <person name="Kalinowski J."/>
            <person name="Ruckert C."/>
        </authorList>
    </citation>
    <scope>NUCLEOTIDE SEQUENCE</scope>
    <source>
        <strain evidence="5">KCTC 42249</strain>
    </source>
</reference>
<dbReference type="AlphaFoldDB" id="A0A8J3GKJ2"/>
<dbReference type="PRINTS" id="PR00598">
    <property type="entry name" value="HTHMARR"/>
</dbReference>
<reference evidence="5" key="2">
    <citation type="submission" date="2020-09" db="EMBL/GenBank/DDBJ databases">
        <authorList>
            <person name="Sun Q."/>
            <person name="Kim S."/>
        </authorList>
    </citation>
    <scope>NUCLEOTIDE SEQUENCE</scope>
    <source>
        <strain evidence="5">KCTC 42249</strain>
    </source>
</reference>
<dbReference type="SUPFAM" id="SSF46785">
    <property type="entry name" value="Winged helix' DNA-binding domain"/>
    <property type="match status" value="1"/>
</dbReference>
<gene>
    <name evidence="5" type="ORF">GCM10016234_06110</name>
</gene>
<keyword evidence="1" id="KW-0805">Transcription regulation</keyword>
<dbReference type="Proteomes" id="UP000630142">
    <property type="component" value="Unassembled WGS sequence"/>
</dbReference>
<feature type="domain" description="HTH marR-type" evidence="4">
    <location>
        <begin position="7"/>
        <end position="139"/>
    </location>
</feature>
<evidence type="ECO:0000256" key="3">
    <source>
        <dbReference type="ARBA" id="ARBA00023163"/>
    </source>
</evidence>
<dbReference type="SMART" id="SM00347">
    <property type="entry name" value="HTH_MARR"/>
    <property type="match status" value="1"/>
</dbReference>
<dbReference type="PANTHER" id="PTHR42756">
    <property type="entry name" value="TRANSCRIPTIONAL REGULATOR, MARR"/>
    <property type="match status" value="1"/>
</dbReference>
<keyword evidence="2" id="KW-0238">DNA-binding</keyword>
<organism evidence="5 6">
    <name type="scientific">Tianweitania populi</name>
    <dbReference type="NCBI Taxonomy" id="1607949"/>
    <lineage>
        <taxon>Bacteria</taxon>
        <taxon>Pseudomonadati</taxon>
        <taxon>Pseudomonadota</taxon>
        <taxon>Alphaproteobacteria</taxon>
        <taxon>Hyphomicrobiales</taxon>
        <taxon>Phyllobacteriaceae</taxon>
        <taxon>Tianweitania</taxon>
    </lineage>
</organism>
<comment type="caution">
    <text evidence="5">The sequence shown here is derived from an EMBL/GenBank/DDBJ whole genome shotgun (WGS) entry which is preliminary data.</text>
</comment>
<evidence type="ECO:0000313" key="6">
    <source>
        <dbReference type="Proteomes" id="UP000630142"/>
    </source>
</evidence>
<dbReference type="PANTHER" id="PTHR42756:SF1">
    <property type="entry name" value="TRANSCRIPTIONAL REPRESSOR OF EMRAB OPERON"/>
    <property type="match status" value="1"/>
</dbReference>
<dbReference type="InterPro" id="IPR036388">
    <property type="entry name" value="WH-like_DNA-bd_sf"/>
</dbReference>